<dbReference type="KEGG" id="btw:BF38_5882"/>
<geneLocation type="plasmid" evidence="1 2">
    <name>2</name>
</geneLocation>
<dbReference type="Proteomes" id="UP000031876">
    <property type="component" value="Plasmid 2"/>
</dbReference>
<dbReference type="RefSeq" id="WP_000389802.1">
    <property type="nucleotide sequence ID" value="NZ_CP009334.1"/>
</dbReference>
<gene>
    <name evidence="1" type="ORF">BF38_5882</name>
</gene>
<evidence type="ECO:0000313" key="1">
    <source>
        <dbReference type="EMBL" id="AJG74213.1"/>
    </source>
</evidence>
<keyword evidence="1" id="KW-0614">Plasmid</keyword>
<name>A0AB33AR02_BACTU</name>
<dbReference type="EMBL" id="CP009334">
    <property type="protein sequence ID" value="AJG74213.1"/>
    <property type="molecule type" value="Genomic_DNA"/>
</dbReference>
<accession>A0AB33AR02</accession>
<organism evidence="1 2">
    <name type="scientific">Bacillus thuringiensis</name>
    <dbReference type="NCBI Taxonomy" id="1428"/>
    <lineage>
        <taxon>Bacteria</taxon>
        <taxon>Bacillati</taxon>
        <taxon>Bacillota</taxon>
        <taxon>Bacilli</taxon>
        <taxon>Bacillales</taxon>
        <taxon>Bacillaceae</taxon>
        <taxon>Bacillus</taxon>
        <taxon>Bacillus cereus group</taxon>
    </lineage>
</organism>
<sequence length="44" mass="5123">MEDLNELLLGIENYMNEKGLSKTETTVFKLLDLIAEDVMEENEF</sequence>
<evidence type="ECO:0000313" key="2">
    <source>
        <dbReference type="Proteomes" id="UP000031876"/>
    </source>
</evidence>
<proteinExistence type="predicted"/>
<protein>
    <submittedName>
        <fullName evidence="1">Uncharacterized protein</fullName>
    </submittedName>
</protein>
<dbReference type="AlphaFoldDB" id="A0AB33AR02"/>
<reference evidence="1 2" key="1">
    <citation type="journal article" date="2015" name="Genome Announc.">
        <title>Complete genome sequences for 35 biothreat assay-relevant bacillus species.</title>
        <authorList>
            <person name="Johnson S.L."/>
            <person name="Daligault H.E."/>
            <person name="Davenport K.W."/>
            <person name="Jaissle J."/>
            <person name="Frey K.G."/>
            <person name="Ladner J.T."/>
            <person name="Broomall S.M."/>
            <person name="Bishop-Lilly K.A."/>
            <person name="Bruce D.C."/>
            <person name="Gibbons H.S."/>
            <person name="Coyne S.R."/>
            <person name="Lo C.C."/>
            <person name="Meincke L."/>
            <person name="Munk A.C."/>
            <person name="Koroleva G.I."/>
            <person name="Rosenzweig C.N."/>
            <person name="Palacios G.F."/>
            <person name="Redden C.L."/>
            <person name="Minogue T.D."/>
            <person name="Chain P.S."/>
        </authorList>
    </citation>
    <scope>NUCLEOTIDE SEQUENCE [LARGE SCALE GENOMIC DNA]</scope>
    <source>
        <strain evidence="1 2">HD1011</strain>
    </source>
</reference>